<evidence type="ECO:0000313" key="15">
    <source>
        <dbReference type="EMBL" id="QHS98078.1"/>
    </source>
</evidence>
<dbReference type="GO" id="GO:0032299">
    <property type="term" value="C:ribonuclease H2 complex"/>
    <property type="evidence" value="ECO:0007669"/>
    <property type="project" value="TreeGrafter"/>
</dbReference>
<reference evidence="15" key="1">
    <citation type="journal article" date="2020" name="Nature">
        <title>Giant virus diversity and host interactions through global metagenomics.</title>
        <authorList>
            <person name="Schulz F."/>
            <person name="Roux S."/>
            <person name="Paez-Espino D."/>
            <person name="Jungbluth S."/>
            <person name="Walsh D.A."/>
            <person name="Denef V.J."/>
            <person name="McMahon K.D."/>
            <person name="Konstantinidis K.T."/>
            <person name="Eloe-Fadrosh E.A."/>
            <person name="Kyrpides N.C."/>
            <person name="Woyke T."/>
        </authorList>
    </citation>
    <scope>NUCLEOTIDE SEQUENCE</scope>
    <source>
        <strain evidence="15">GVMAG-M-3300020182-84</strain>
    </source>
</reference>
<evidence type="ECO:0000256" key="11">
    <source>
        <dbReference type="ARBA" id="ARBA00022759"/>
    </source>
</evidence>
<evidence type="ECO:0000256" key="5">
    <source>
        <dbReference type="ARBA" id="ARBA00007383"/>
    </source>
</evidence>
<keyword evidence="8" id="KW-0963">Cytoplasm</keyword>
<dbReference type="PANTHER" id="PTHR10954">
    <property type="entry name" value="RIBONUCLEASE H2 SUBUNIT A"/>
    <property type="match status" value="1"/>
</dbReference>
<dbReference type="CDD" id="cd07182">
    <property type="entry name" value="RNase_HII_bacteria_HII_like"/>
    <property type="match status" value="1"/>
</dbReference>
<evidence type="ECO:0000256" key="10">
    <source>
        <dbReference type="ARBA" id="ARBA00022723"/>
    </source>
</evidence>
<evidence type="ECO:0000256" key="4">
    <source>
        <dbReference type="ARBA" id="ARBA00004496"/>
    </source>
</evidence>
<dbReference type="InterPro" id="IPR001352">
    <property type="entry name" value="RNase_HII/HIII"/>
</dbReference>
<keyword evidence="13" id="KW-0464">Manganese</keyword>
<dbReference type="InterPro" id="IPR036397">
    <property type="entry name" value="RNaseH_sf"/>
</dbReference>
<dbReference type="EMBL" id="MN739312">
    <property type="protein sequence ID" value="QHS98078.1"/>
    <property type="molecule type" value="Genomic_DNA"/>
</dbReference>
<dbReference type="GO" id="GO:0043137">
    <property type="term" value="P:DNA replication, removal of RNA primer"/>
    <property type="evidence" value="ECO:0007669"/>
    <property type="project" value="TreeGrafter"/>
</dbReference>
<evidence type="ECO:0000256" key="7">
    <source>
        <dbReference type="ARBA" id="ARBA00019179"/>
    </source>
</evidence>
<proteinExistence type="inferred from homology"/>
<evidence type="ECO:0000256" key="8">
    <source>
        <dbReference type="ARBA" id="ARBA00022490"/>
    </source>
</evidence>
<comment type="catalytic activity">
    <reaction evidence="1">
        <text>Endonucleolytic cleavage to 5'-phosphomonoester.</text>
        <dbReference type="EC" id="3.1.26.4"/>
    </reaction>
</comment>
<feature type="domain" description="RNase H type-2" evidence="14">
    <location>
        <begin position="12"/>
        <end position="226"/>
    </location>
</feature>
<evidence type="ECO:0000256" key="2">
    <source>
        <dbReference type="ARBA" id="ARBA00001936"/>
    </source>
</evidence>
<comment type="similarity">
    <text evidence="5">Belongs to the RNase HII family.</text>
</comment>
<keyword evidence="11" id="KW-0255">Endonuclease</keyword>
<dbReference type="Gene3D" id="3.30.420.10">
    <property type="entry name" value="Ribonuclease H-like superfamily/Ribonuclease H"/>
    <property type="match status" value="1"/>
</dbReference>
<evidence type="ECO:0000256" key="13">
    <source>
        <dbReference type="ARBA" id="ARBA00023211"/>
    </source>
</evidence>
<evidence type="ECO:0000256" key="3">
    <source>
        <dbReference type="ARBA" id="ARBA00001946"/>
    </source>
</evidence>
<dbReference type="InterPro" id="IPR024567">
    <property type="entry name" value="RNase_HII/HIII_dom"/>
</dbReference>
<protein>
    <recommendedName>
        <fullName evidence="7">Ribonuclease HII</fullName>
        <ecNumber evidence="6">3.1.26.4</ecNumber>
    </recommendedName>
</protein>
<dbReference type="InterPro" id="IPR012337">
    <property type="entry name" value="RNaseH-like_sf"/>
</dbReference>
<organism evidence="15">
    <name type="scientific">viral metagenome</name>
    <dbReference type="NCBI Taxonomy" id="1070528"/>
    <lineage>
        <taxon>unclassified sequences</taxon>
        <taxon>metagenomes</taxon>
        <taxon>organismal metagenomes</taxon>
    </lineage>
</organism>
<keyword evidence="10" id="KW-0479">Metal-binding</keyword>
<evidence type="ECO:0000259" key="14">
    <source>
        <dbReference type="PROSITE" id="PS51975"/>
    </source>
</evidence>
<comment type="cofactor">
    <cofactor evidence="2">
        <name>Mn(2+)</name>
        <dbReference type="ChEBI" id="CHEBI:29035"/>
    </cofactor>
</comment>
<dbReference type="Pfam" id="PF01351">
    <property type="entry name" value="RNase_HII"/>
    <property type="match status" value="1"/>
</dbReference>
<keyword evidence="12" id="KW-0378">Hydrolase</keyword>
<comment type="cofactor">
    <cofactor evidence="3">
        <name>Mg(2+)</name>
        <dbReference type="ChEBI" id="CHEBI:18420"/>
    </cofactor>
</comment>
<dbReference type="PROSITE" id="PS51975">
    <property type="entry name" value="RNASE_H_2"/>
    <property type="match status" value="1"/>
</dbReference>
<evidence type="ECO:0000256" key="12">
    <source>
        <dbReference type="ARBA" id="ARBA00022801"/>
    </source>
</evidence>
<dbReference type="PANTHER" id="PTHR10954:SF18">
    <property type="entry name" value="RIBONUCLEASE HII"/>
    <property type="match status" value="1"/>
</dbReference>
<dbReference type="GO" id="GO:0005737">
    <property type="term" value="C:cytoplasm"/>
    <property type="evidence" value="ECO:0007669"/>
    <property type="project" value="UniProtKB-SubCell"/>
</dbReference>
<dbReference type="AlphaFoldDB" id="A0A6C0C350"/>
<evidence type="ECO:0000256" key="1">
    <source>
        <dbReference type="ARBA" id="ARBA00000077"/>
    </source>
</evidence>
<keyword evidence="9" id="KW-0540">Nuclease</keyword>
<dbReference type="InterPro" id="IPR022898">
    <property type="entry name" value="RNase_HII"/>
</dbReference>
<accession>A0A6C0C350</accession>
<dbReference type="EC" id="3.1.26.4" evidence="6"/>
<sequence>MLQYSYGENKYTYEISIDEVGRGCMFGDVVVASTILPKHCNFDISNIKDSKKFTSKTKLYNESENIKQNALHYHIASLSNTIIDEVNILQAVMLGMHKCIDSSIEYLQNITNNNLDYSKILLVIDGNYFNPYFTSDGTQIDHITVKQGDGKYVGIAAASILAKTGRDKDIYDLCEEYPLLKTYYNIHKNVGYGAKVHMDGIRQYGITSMHRKSFGICKTSELNEVIYTTEK</sequence>
<dbReference type="GO" id="GO:0046872">
    <property type="term" value="F:metal ion binding"/>
    <property type="evidence" value="ECO:0007669"/>
    <property type="project" value="UniProtKB-KW"/>
</dbReference>
<evidence type="ECO:0000256" key="6">
    <source>
        <dbReference type="ARBA" id="ARBA00012180"/>
    </source>
</evidence>
<dbReference type="GO" id="GO:0004523">
    <property type="term" value="F:RNA-DNA hybrid ribonuclease activity"/>
    <property type="evidence" value="ECO:0007669"/>
    <property type="project" value="UniProtKB-EC"/>
</dbReference>
<evidence type="ECO:0000256" key="9">
    <source>
        <dbReference type="ARBA" id="ARBA00022722"/>
    </source>
</evidence>
<name>A0A6C0C350_9ZZZZ</name>
<dbReference type="GO" id="GO:0006298">
    <property type="term" value="P:mismatch repair"/>
    <property type="evidence" value="ECO:0007669"/>
    <property type="project" value="TreeGrafter"/>
</dbReference>
<dbReference type="SUPFAM" id="SSF53098">
    <property type="entry name" value="Ribonuclease H-like"/>
    <property type="match status" value="1"/>
</dbReference>
<comment type="subcellular location">
    <subcellularLocation>
        <location evidence="4">Cytoplasm</location>
    </subcellularLocation>
</comment>
<dbReference type="GO" id="GO:0003723">
    <property type="term" value="F:RNA binding"/>
    <property type="evidence" value="ECO:0007669"/>
    <property type="project" value="InterPro"/>
</dbReference>